<dbReference type="EMBL" id="BNJK01000001">
    <property type="protein sequence ID" value="GHO90427.1"/>
    <property type="molecule type" value="Genomic_DNA"/>
</dbReference>
<sequence>MNLLERDHCLDQLSELLSMARTGHGRTVLISGEAGVGKSVLVEHFVSQQDSTVRQLWGACEALYTPRPLGPLYDIASQTQSSLLTLMSGHTERATLFSVLLDDLRQSPLPTIMVFEDVHWADEATLDLIKFLGRRIPQFPVLFLITYRDTELGFDHPLWSVIGDLPGHALARLMLSPFLSKPSGVWRTLPIEPPKDSMLRLLETPSLSPKFSPATQETSP</sequence>
<dbReference type="Gene3D" id="3.40.50.300">
    <property type="entry name" value="P-loop containing nucleotide triphosphate hydrolases"/>
    <property type="match status" value="1"/>
</dbReference>
<comment type="caution">
    <text evidence="2">The sequence shown here is derived from an EMBL/GenBank/DDBJ whole genome shotgun (WGS) entry which is preliminary data.</text>
</comment>
<evidence type="ECO:0000313" key="3">
    <source>
        <dbReference type="Proteomes" id="UP000597444"/>
    </source>
</evidence>
<proteinExistence type="predicted"/>
<dbReference type="InterPro" id="IPR027417">
    <property type="entry name" value="P-loop_NTPase"/>
</dbReference>
<name>A0A8J3MY17_9CHLR</name>
<dbReference type="PANTHER" id="PTHR43642:SF1">
    <property type="entry name" value="HYBRID SIGNAL TRANSDUCTION HISTIDINE KINASE G"/>
    <property type="match status" value="1"/>
</dbReference>
<dbReference type="AlphaFoldDB" id="A0A8J3MY17"/>
<protein>
    <recommendedName>
        <fullName evidence="1">Orc1-like AAA ATPase domain-containing protein</fullName>
    </recommendedName>
</protein>
<dbReference type="InterPro" id="IPR041664">
    <property type="entry name" value="AAA_16"/>
</dbReference>
<evidence type="ECO:0000313" key="2">
    <source>
        <dbReference type="EMBL" id="GHO90427.1"/>
    </source>
</evidence>
<dbReference type="Pfam" id="PF13191">
    <property type="entry name" value="AAA_16"/>
    <property type="match status" value="1"/>
</dbReference>
<organism evidence="2 3">
    <name type="scientific">Reticulibacter mediterranei</name>
    <dbReference type="NCBI Taxonomy" id="2778369"/>
    <lineage>
        <taxon>Bacteria</taxon>
        <taxon>Bacillati</taxon>
        <taxon>Chloroflexota</taxon>
        <taxon>Ktedonobacteria</taxon>
        <taxon>Ktedonobacterales</taxon>
        <taxon>Reticulibacteraceae</taxon>
        <taxon>Reticulibacter</taxon>
    </lineage>
</organism>
<evidence type="ECO:0000259" key="1">
    <source>
        <dbReference type="Pfam" id="PF13191"/>
    </source>
</evidence>
<dbReference type="SUPFAM" id="SSF52540">
    <property type="entry name" value="P-loop containing nucleoside triphosphate hydrolases"/>
    <property type="match status" value="1"/>
</dbReference>
<keyword evidence="3" id="KW-1185">Reference proteome</keyword>
<dbReference type="Proteomes" id="UP000597444">
    <property type="component" value="Unassembled WGS sequence"/>
</dbReference>
<reference evidence="2" key="1">
    <citation type="submission" date="2020-10" db="EMBL/GenBank/DDBJ databases">
        <title>Taxonomic study of unclassified bacteria belonging to the class Ktedonobacteria.</title>
        <authorList>
            <person name="Yabe S."/>
            <person name="Wang C.M."/>
            <person name="Zheng Y."/>
            <person name="Sakai Y."/>
            <person name="Cavaletti L."/>
            <person name="Monciardini P."/>
            <person name="Donadio S."/>
        </authorList>
    </citation>
    <scope>NUCLEOTIDE SEQUENCE</scope>
    <source>
        <strain evidence="2">ID150040</strain>
    </source>
</reference>
<gene>
    <name evidence="2" type="ORF">KSF_004750</name>
</gene>
<accession>A0A8J3MY17</accession>
<dbReference type="PANTHER" id="PTHR43642">
    <property type="entry name" value="HYBRID SIGNAL TRANSDUCTION HISTIDINE KINASE G"/>
    <property type="match status" value="1"/>
</dbReference>
<dbReference type="RefSeq" id="WP_220201392.1">
    <property type="nucleotide sequence ID" value="NZ_BNJK01000001.1"/>
</dbReference>
<feature type="domain" description="Orc1-like AAA ATPase" evidence="1">
    <location>
        <begin position="3"/>
        <end position="143"/>
    </location>
</feature>
<dbReference type="InterPro" id="IPR053159">
    <property type="entry name" value="Hybrid_Histidine_Kinase"/>
</dbReference>